<protein>
    <recommendedName>
        <fullName evidence="8">Beta-catenin-like protein 1 N-terminal domain-containing protein</fullName>
    </recommendedName>
</protein>
<evidence type="ECO:0000313" key="9">
    <source>
        <dbReference type="EMBL" id="KAK3240256.1"/>
    </source>
</evidence>
<name>A0AAE0BPA7_9CHLO</name>
<evidence type="ECO:0000256" key="6">
    <source>
        <dbReference type="SAM" id="Coils"/>
    </source>
</evidence>
<dbReference type="InterPro" id="IPR016024">
    <property type="entry name" value="ARM-type_fold"/>
</dbReference>
<evidence type="ECO:0000256" key="5">
    <source>
        <dbReference type="ARBA" id="ARBA00023242"/>
    </source>
</evidence>
<gene>
    <name evidence="9" type="ORF">CYMTET_49893</name>
</gene>
<feature type="region of interest" description="Disordered" evidence="7">
    <location>
        <begin position="600"/>
        <end position="645"/>
    </location>
</feature>
<keyword evidence="10" id="KW-1185">Reference proteome</keyword>
<dbReference type="InterPro" id="IPR013180">
    <property type="entry name" value="CTNNBL1_N"/>
</dbReference>
<comment type="caution">
    <text evidence="9">The sequence shown here is derived from an EMBL/GenBank/DDBJ whole genome shotgun (WGS) entry which is preliminary data.</text>
</comment>
<evidence type="ECO:0000256" key="4">
    <source>
        <dbReference type="ARBA" id="ARBA00023054"/>
    </source>
</evidence>
<evidence type="ECO:0000256" key="1">
    <source>
        <dbReference type="ARBA" id="ARBA00004123"/>
    </source>
</evidence>
<feature type="region of interest" description="Disordered" evidence="7">
    <location>
        <begin position="57"/>
        <end position="92"/>
    </location>
</feature>
<sequence>MDIRSTKRQKREDGADVVAAAARAMEMGVGSQSTAASGFIPSDTFRGAKSGYFFSRGPAGQGYYPDPHSKKPREDRSAVRAKKPEATAPSEPLDAAKLLEHAEKEHAAEADAQIEVLDVRGLKKIVLAFERKLKDNLEARMKYAENPDRFLDSEVELDEEIKKMHALATAPHLYPELVKLKSVPSILGMLSHDNTDIAVDTVAVLNELTDGDVIEECKEEAQALVDELLENNALELLVQNLARLDESVPEEAQGVFNTLGVVENMMEVKPEVGELALGRTKLLKWLLHRVRAKEFDTNKFYASEILSILMQGSESNQKKLGGMNGVDALLQAAAMYKGKEPQMEDEAEMVENVFDALCWAVMPPENKQRFVQAEGVELMILIIKNKKFCRLSAIKALDFALTRCPAGCERFVEVLGLKVLFGTFMGKAKQIAGGRRKMTAEELEEEEQRAVSILASVFLGLSRGSKRDRVGAKFVESEFEKVDRLVELFIKYRKQVTEAEKTYRQELEEDEEEEDEEELLSTRMDAGLFTLQLVALIAGNIWSFGHDGIRNRMRMLLRQNDLSLHLLRDVLQEHHDSIGDGDGVEERDRRRKRIAKLLMTMYEDGEQPTGDVLPSMGEAEPEDAAAAPTEDPAEPEDERIPAADS</sequence>
<proteinExistence type="predicted"/>
<keyword evidence="4 6" id="KW-0175">Coiled coil</keyword>
<feature type="domain" description="Beta-catenin-like protein 1 N-terminal" evidence="8">
    <location>
        <begin position="88"/>
        <end position="202"/>
    </location>
</feature>
<dbReference type="SUPFAM" id="SSF48371">
    <property type="entry name" value="ARM repeat"/>
    <property type="match status" value="1"/>
</dbReference>
<organism evidence="9 10">
    <name type="scientific">Cymbomonas tetramitiformis</name>
    <dbReference type="NCBI Taxonomy" id="36881"/>
    <lineage>
        <taxon>Eukaryota</taxon>
        <taxon>Viridiplantae</taxon>
        <taxon>Chlorophyta</taxon>
        <taxon>Pyramimonadophyceae</taxon>
        <taxon>Pyramimonadales</taxon>
        <taxon>Pyramimonadaceae</taxon>
        <taxon>Cymbomonas</taxon>
    </lineage>
</organism>
<comment type="subcellular location">
    <subcellularLocation>
        <location evidence="1">Nucleus</location>
    </subcellularLocation>
</comment>
<dbReference type="GO" id="GO:0005681">
    <property type="term" value="C:spliceosomal complex"/>
    <property type="evidence" value="ECO:0007669"/>
    <property type="project" value="TreeGrafter"/>
</dbReference>
<feature type="compositionally biased region" description="Basic and acidic residues" evidence="7">
    <location>
        <begin position="67"/>
        <end position="85"/>
    </location>
</feature>
<keyword evidence="3" id="KW-0677">Repeat</keyword>
<dbReference type="EMBL" id="LGRX02033697">
    <property type="protein sequence ID" value="KAK3240256.1"/>
    <property type="molecule type" value="Genomic_DNA"/>
</dbReference>
<dbReference type="Proteomes" id="UP001190700">
    <property type="component" value="Unassembled WGS sequence"/>
</dbReference>
<keyword evidence="5" id="KW-0539">Nucleus</keyword>
<evidence type="ECO:0000259" key="8">
    <source>
        <dbReference type="SMART" id="SM01156"/>
    </source>
</evidence>
<evidence type="ECO:0000313" key="10">
    <source>
        <dbReference type="Proteomes" id="UP001190700"/>
    </source>
</evidence>
<dbReference type="InterPro" id="IPR011989">
    <property type="entry name" value="ARM-like"/>
</dbReference>
<dbReference type="FunFam" id="1.25.10.10:FF:000245">
    <property type="entry name" value="Beta-catenin-like protein 1 isoform A"/>
    <property type="match status" value="1"/>
</dbReference>
<dbReference type="Gene3D" id="1.25.10.10">
    <property type="entry name" value="Leucine-rich Repeat Variant"/>
    <property type="match status" value="1"/>
</dbReference>
<dbReference type="SMART" id="SM01156">
    <property type="entry name" value="DUF1716"/>
    <property type="match status" value="1"/>
</dbReference>
<reference evidence="9 10" key="1">
    <citation type="journal article" date="2015" name="Genome Biol. Evol.">
        <title>Comparative Genomics of a Bacterivorous Green Alga Reveals Evolutionary Causalities and Consequences of Phago-Mixotrophic Mode of Nutrition.</title>
        <authorList>
            <person name="Burns J.A."/>
            <person name="Paasch A."/>
            <person name="Narechania A."/>
            <person name="Kim E."/>
        </authorList>
    </citation>
    <scope>NUCLEOTIDE SEQUENCE [LARGE SCALE GENOMIC DNA]</scope>
    <source>
        <strain evidence="9 10">PLY_AMNH</strain>
    </source>
</reference>
<feature type="coiled-coil region" evidence="6">
    <location>
        <begin position="493"/>
        <end position="520"/>
    </location>
</feature>
<accession>A0AAE0BPA7</accession>
<evidence type="ECO:0000256" key="7">
    <source>
        <dbReference type="SAM" id="MobiDB-lite"/>
    </source>
</evidence>
<dbReference type="Pfam" id="PF08216">
    <property type="entry name" value="CTNNBL"/>
    <property type="match status" value="1"/>
</dbReference>
<dbReference type="PANTHER" id="PTHR14978">
    <property type="entry name" value="BETA-CATENIN-LIKE PROTEIN 1 NUCLEAR ASSOCIATED PROTEIN"/>
    <property type="match status" value="1"/>
</dbReference>
<evidence type="ECO:0000256" key="3">
    <source>
        <dbReference type="ARBA" id="ARBA00022737"/>
    </source>
</evidence>
<dbReference type="InterPro" id="IPR039678">
    <property type="entry name" value="CTNNBL1"/>
</dbReference>
<evidence type="ECO:0000256" key="2">
    <source>
        <dbReference type="ARBA" id="ARBA00022553"/>
    </source>
</evidence>
<dbReference type="PANTHER" id="PTHR14978:SF0">
    <property type="entry name" value="BETA-CATENIN-LIKE PROTEIN 1"/>
    <property type="match status" value="1"/>
</dbReference>
<dbReference type="AlphaFoldDB" id="A0AAE0BPA7"/>
<keyword evidence="2" id="KW-0597">Phosphoprotein</keyword>